<dbReference type="RefSeq" id="WP_146886979.1">
    <property type="nucleotide sequence ID" value="NZ_BJXB01000018.1"/>
</dbReference>
<protein>
    <recommendedName>
        <fullName evidence="3">Leucine rich repeat variant</fullName>
    </recommendedName>
</protein>
<gene>
    <name evidence="1" type="ORF">DC3_37760</name>
</gene>
<evidence type="ECO:0000313" key="1">
    <source>
        <dbReference type="EMBL" id="GEM48141.1"/>
    </source>
</evidence>
<evidence type="ECO:0000313" key="2">
    <source>
        <dbReference type="Proteomes" id="UP000321306"/>
    </source>
</evidence>
<dbReference type="Gene3D" id="1.25.10.10">
    <property type="entry name" value="Leucine-rich Repeat Variant"/>
    <property type="match status" value="1"/>
</dbReference>
<dbReference type="SUPFAM" id="SSF48371">
    <property type="entry name" value="ARM repeat"/>
    <property type="match status" value="1"/>
</dbReference>
<dbReference type="OrthoDB" id="1495210at2"/>
<reference evidence="1 2" key="1">
    <citation type="submission" date="2019-07" db="EMBL/GenBank/DDBJ databases">
        <title>Whole genome shotgun sequence of Deinococcus cellulosilyticus NBRC 106333.</title>
        <authorList>
            <person name="Hosoyama A."/>
            <person name="Uohara A."/>
            <person name="Ohji S."/>
            <person name="Ichikawa N."/>
        </authorList>
    </citation>
    <scope>NUCLEOTIDE SEQUENCE [LARGE SCALE GENOMIC DNA]</scope>
    <source>
        <strain evidence="1 2">NBRC 106333</strain>
    </source>
</reference>
<dbReference type="AlphaFoldDB" id="A0A511N6U8"/>
<sequence length="131" mass="15490">MIESAKEFVRLRNSDQPEEYHRATWEEAPVEVWMEVIEHHPDMVRWVAHNKSIPKELIRLLAQHPDSDVRFFIAAKRKTPQDVLQKLTRDLCDSIRMQVAVNAKSSRETLQILINDPCDQIRERVHKRLGE</sequence>
<proteinExistence type="predicted"/>
<name>A0A511N6U8_DEIC1</name>
<dbReference type="EMBL" id="BJXB01000018">
    <property type="protein sequence ID" value="GEM48141.1"/>
    <property type="molecule type" value="Genomic_DNA"/>
</dbReference>
<dbReference type="Proteomes" id="UP000321306">
    <property type="component" value="Unassembled WGS sequence"/>
</dbReference>
<keyword evidence="2" id="KW-1185">Reference proteome</keyword>
<dbReference type="InterPro" id="IPR016024">
    <property type="entry name" value="ARM-type_fold"/>
</dbReference>
<accession>A0A511N6U8</accession>
<evidence type="ECO:0008006" key="3">
    <source>
        <dbReference type="Google" id="ProtNLM"/>
    </source>
</evidence>
<dbReference type="InterPro" id="IPR011989">
    <property type="entry name" value="ARM-like"/>
</dbReference>
<comment type="caution">
    <text evidence="1">The sequence shown here is derived from an EMBL/GenBank/DDBJ whole genome shotgun (WGS) entry which is preliminary data.</text>
</comment>
<organism evidence="1 2">
    <name type="scientific">Deinococcus cellulosilyticus (strain DSM 18568 / NBRC 106333 / KACC 11606 / 5516J-15)</name>
    <dbReference type="NCBI Taxonomy" id="1223518"/>
    <lineage>
        <taxon>Bacteria</taxon>
        <taxon>Thermotogati</taxon>
        <taxon>Deinococcota</taxon>
        <taxon>Deinococci</taxon>
        <taxon>Deinococcales</taxon>
        <taxon>Deinococcaceae</taxon>
        <taxon>Deinococcus</taxon>
    </lineage>
</organism>